<keyword evidence="3" id="KW-1185">Reference proteome</keyword>
<feature type="compositionally biased region" description="Low complexity" evidence="1">
    <location>
        <begin position="327"/>
        <end position="340"/>
    </location>
</feature>
<feature type="compositionally biased region" description="Low complexity" evidence="1">
    <location>
        <begin position="272"/>
        <end position="283"/>
    </location>
</feature>
<evidence type="ECO:0000313" key="2">
    <source>
        <dbReference type="EMBL" id="KAF5382033.1"/>
    </source>
</evidence>
<protein>
    <submittedName>
        <fullName evidence="2">Uncharacterized protein</fullName>
    </submittedName>
</protein>
<dbReference type="Proteomes" id="UP000565441">
    <property type="component" value="Unassembled WGS sequence"/>
</dbReference>
<feature type="compositionally biased region" description="Pro residues" evidence="1">
    <location>
        <begin position="656"/>
        <end position="666"/>
    </location>
</feature>
<feature type="compositionally biased region" description="Polar residues" evidence="1">
    <location>
        <begin position="547"/>
        <end position="564"/>
    </location>
</feature>
<feature type="compositionally biased region" description="Polar residues" evidence="1">
    <location>
        <begin position="581"/>
        <end position="597"/>
    </location>
</feature>
<feature type="compositionally biased region" description="Basic residues" evidence="1">
    <location>
        <begin position="380"/>
        <end position="391"/>
    </location>
</feature>
<evidence type="ECO:0000256" key="1">
    <source>
        <dbReference type="SAM" id="MobiDB-lite"/>
    </source>
</evidence>
<dbReference type="AlphaFoldDB" id="A0A8H5HER2"/>
<feature type="compositionally biased region" description="Basic residues" evidence="1">
    <location>
        <begin position="192"/>
        <end position="203"/>
    </location>
</feature>
<organism evidence="2 3">
    <name type="scientific">Tricholomella constricta</name>
    <dbReference type="NCBI Taxonomy" id="117010"/>
    <lineage>
        <taxon>Eukaryota</taxon>
        <taxon>Fungi</taxon>
        <taxon>Dikarya</taxon>
        <taxon>Basidiomycota</taxon>
        <taxon>Agaricomycotina</taxon>
        <taxon>Agaricomycetes</taxon>
        <taxon>Agaricomycetidae</taxon>
        <taxon>Agaricales</taxon>
        <taxon>Tricholomatineae</taxon>
        <taxon>Lyophyllaceae</taxon>
        <taxon>Tricholomella</taxon>
    </lineage>
</organism>
<dbReference type="EMBL" id="JAACJP010000009">
    <property type="protein sequence ID" value="KAF5382033.1"/>
    <property type="molecule type" value="Genomic_DNA"/>
</dbReference>
<feature type="region of interest" description="Disordered" evidence="1">
    <location>
        <begin position="157"/>
        <end position="683"/>
    </location>
</feature>
<gene>
    <name evidence="2" type="ORF">D9615_004417</name>
</gene>
<feature type="compositionally biased region" description="Pro residues" evidence="1">
    <location>
        <begin position="239"/>
        <end position="248"/>
    </location>
</feature>
<name>A0A8H5HER2_9AGAR</name>
<feature type="region of interest" description="Disordered" evidence="1">
    <location>
        <begin position="49"/>
        <end position="75"/>
    </location>
</feature>
<sequence length="720" mass="78481">MYDDEVIADSEDEGNGLVLPVPNAHALPQDKVPQAISQDIVLTAFDASKSKPSPISSISDPTTSSVSILKPRPKPRPLFKKDMLDATAFSNISPALKSTFSSDIYIDTELNTSSIAERAKIRSRNTKSQAQRSITSTSDFIELSSDDDDDFIIVPASKLRHKAADKPKAKSKATAKRKSISDEADTSDPRPRPRPRPLGKSKQGKSSDPASPHSGTISQETNPPSTSSIPIPFKLLPSQLPPSDPPPSTATTYDHPFIETLPQVYTDQELPSSPSSLFSIYSSGKKNRKRVLSDVDELDPSQGPGPGNRMDADTRRMPPPLFPGPPTFFAGSSSSSAEGSRPVSTDIESLSKKALATKKPRKKKVVESDEEDAAWGTSKSKTKSNAKKAPAKKVEVVIQRPNAKGKGKEKEKEVFKSREFIHDDDDDEDDLNAMDTDVMKTTTTSQKPESLTSLSSVPDSDLEETTRAGPSKKRKSVDRDDADAGAGGGRHQPETKRRATTEVKGKGTEKGKRKGTTAKLTPKPVTVIDHDMDDDDKYAEEEPEPPFTSSKENVQPATKSIPQTPTHPKPPSTPAEALFPSLSSRYTIAPKTKSTPMSDLIRRVNSKPGSPFCSPAPRGPGSSSTRPSTAGTAYSPYVKASRSALSRIAPLHPNRRTPPPPLPPPPPKRKTKKELEREEQWEEELIESVGGITEWACMSDMERKEMRRAKREREMAGWED</sequence>
<dbReference type="OrthoDB" id="3271227at2759"/>
<feature type="compositionally biased region" description="Basic and acidic residues" evidence="1">
    <location>
        <begin position="406"/>
        <end position="421"/>
    </location>
</feature>
<accession>A0A8H5HER2</accession>
<feature type="compositionally biased region" description="Low complexity" evidence="1">
    <location>
        <begin position="223"/>
        <end position="238"/>
    </location>
</feature>
<feature type="compositionally biased region" description="Basic residues" evidence="1">
    <location>
        <begin position="169"/>
        <end position="178"/>
    </location>
</feature>
<evidence type="ECO:0000313" key="3">
    <source>
        <dbReference type="Proteomes" id="UP000565441"/>
    </source>
</evidence>
<feature type="compositionally biased region" description="Basic residues" evidence="1">
    <location>
        <begin position="355"/>
        <end position="364"/>
    </location>
</feature>
<proteinExistence type="predicted"/>
<feature type="compositionally biased region" description="Polar residues" evidence="1">
    <location>
        <begin position="204"/>
        <end position="222"/>
    </location>
</feature>
<feature type="compositionally biased region" description="Low complexity" evidence="1">
    <location>
        <begin position="615"/>
        <end position="633"/>
    </location>
</feature>
<feature type="compositionally biased region" description="Acidic residues" evidence="1">
    <location>
        <begin position="531"/>
        <end position="544"/>
    </location>
</feature>
<feature type="compositionally biased region" description="Acidic residues" evidence="1">
    <location>
        <begin position="422"/>
        <end position="432"/>
    </location>
</feature>
<feature type="compositionally biased region" description="Pro residues" evidence="1">
    <location>
        <begin position="317"/>
        <end position="326"/>
    </location>
</feature>
<reference evidence="2 3" key="1">
    <citation type="journal article" date="2020" name="ISME J.">
        <title>Uncovering the hidden diversity of litter-decomposition mechanisms in mushroom-forming fungi.</title>
        <authorList>
            <person name="Floudas D."/>
            <person name="Bentzer J."/>
            <person name="Ahren D."/>
            <person name="Johansson T."/>
            <person name="Persson P."/>
            <person name="Tunlid A."/>
        </authorList>
    </citation>
    <scope>NUCLEOTIDE SEQUENCE [LARGE SCALE GENOMIC DNA]</scope>
    <source>
        <strain evidence="2 3">CBS 661.87</strain>
    </source>
</reference>
<feature type="compositionally biased region" description="Basic and acidic residues" evidence="1">
    <location>
        <begin position="491"/>
        <end position="510"/>
    </location>
</feature>
<feature type="compositionally biased region" description="Low complexity" evidence="1">
    <location>
        <begin position="50"/>
        <end position="70"/>
    </location>
</feature>
<comment type="caution">
    <text evidence="2">The sequence shown here is derived from an EMBL/GenBank/DDBJ whole genome shotgun (WGS) entry which is preliminary data.</text>
</comment>
<feature type="compositionally biased region" description="Polar residues" evidence="1">
    <location>
        <begin position="439"/>
        <end position="458"/>
    </location>
</feature>